<evidence type="ECO:0000256" key="1">
    <source>
        <dbReference type="ARBA" id="ARBA00013260"/>
    </source>
</evidence>
<evidence type="ECO:0000256" key="4">
    <source>
        <dbReference type="ARBA" id="ARBA00048707"/>
    </source>
</evidence>
<dbReference type="EMBL" id="KX857215">
    <property type="protein sequence ID" value="ARE67262.1"/>
    <property type="molecule type" value="Genomic_DNA"/>
</dbReference>
<dbReference type="EC" id="3.1.1.29" evidence="1"/>
<evidence type="ECO:0000256" key="2">
    <source>
        <dbReference type="ARBA" id="ARBA00022801"/>
    </source>
</evidence>
<organism evidence="5">
    <name type="scientific">Shearwaterpox virus</name>
    <dbReference type="NCBI Taxonomy" id="1974596"/>
    <lineage>
        <taxon>Viruses</taxon>
        <taxon>Varidnaviria</taxon>
        <taxon>Bamfordvirae</taxon>
        <taxon>Nucleocytoviricota</taxon>
        <taxon>Pokkesviricetes</taxon>
        <taxon>Chitovirales</taxon>
        <taxon>Poxviridae</taxon>
        <taxon>Chordopoxvirinae</taxon>
        <taxon>Avipoxvirus</taxon>
        <taxon>Avipoxvirus canarypox</taxon>
        <taxon>Canarypox virus</taxon>
    </lineage>
</organism>
<sequence length="124" mass="14020">MATNNVFECAKDTLKMVFIIRNDIKMSKGKMISLCAHGAIKAYIKAEEHCTDYLKRWIKTGQLKEAVRVEKESKLLDIIDSAKAVDINFCVIQDDETMRINTVLVLGPAPSYLFDSITKSLKSF</sequence>
<protein>
    <recommendedName>
        <fullName evidence="1">peptidyl-tRNA hydrolase</fullName>
        <ecNumber evidence="1">3.1.1.29</ecNumber>
    </recommendedName>
</protein>
<name>A0A1V0QG03_CNPV</name>
<dbReference type="PANTHER" id="PTHR12649:SF11">
    <property type="entry name" value="PEPTIDYL-TRNA HYDROLASE 2, MITOCHONDRIAL"/>
    <property type="match status" value="1"/>
</dbReference>
<dbReference type="GO" id="GO:0004045">
    <property type="term" value="F:peptidyl-tRNA hydrolase activity"/>
    <property type="evidence" value="ECO:0007669"/>
    <property type="project" value="UniProtKB-EC"/>
</dbReference>
<keyword evidence="2" id="KW-0378">Hydrolase</keyword>
<evidence type="ECO:0000313" key="5">
    <source>
        <dbReference type="EMBL" id="ARE67262.1"/>
    </source>
</evidence>
<accession>A0A1V0QG03</accession>
<comment type="catalytic activity">
    <reaction evidence="4">
        <text>an N-acyl-L-alpha-aminoacyl-tRNA + H2O = an N-acyl-L-amino acid + a tRNA + H(+)</text>
        <dbReference type="Rhea" id="RHEA:54448"/>
        <dbReference type="Rhea" id="RHEA-COMP:10123"/>
        <dbReference type="Rhea" id="RHEA-COMP:13883"/>
        <dbReference type="ChEBI" id="CHEBI:15377"/>
        <dbReference type="ChEBI" id="CHEBI:15378"/>
        <dbReference type="ChEBI" id="CHEBI:59874"/>
        <dbReference type="ChEBI" id="CHEBI:78442"/>
        <dbReference type="ChEBI" id="CHEBI:138191"/>
        <dbReference type="EC" id="3.1.1.29"/>
    </reaction>
</comment>
<reference evidence="5" key="1">
    <citation type="journal article" date="2017" name="BMC Genomics">
        <title>Genomic characterization of two novel pathogenic avipoxviruses isolated from pacific shearwaters (Ardenna spp.).</title>
        <authorList>
            <person name="Sarker S."/>
            <person name="Das S."/>
            <person name="Lavers J.L."/>
            <person name="Hutton I."/>
            <person name="Helbig K."/>
            <person name="Imbery J."/>
            <person name="Upton C."/>
            <person name="Raidal S.R."/>
        </authorList>
    </citation>
    <scope>NUCLEOTIDE SEQUENCE [LARGE SCALE GENOMIC DNA]</scope>
    <source>
        <strain evidence="5">SWPV-2</strain>
    </source>
</reference>
<evidence type="ECO:0000256" key="3">
    <source>
        <dbReference type="ARBA" id="ARBA00038050"/>
    </source>
</evidence>
<proteinExistence type="inferred from homology"/>
<dbReference type="InterPro" id="IPR023476">
    <property type="entry name" value="Pep_tRNA_hydro_II_dom_sf"/>
</dbReference>
<dbReference type="Pfam" id="PF01981">
    <property type="entry name" value="PTH2"/>
    <property type="match status" value="1"/>
</dbReference>
<dbReference type="PANTHER" id="PTHR12649">
    <property type="entry name" value="PEPTIDYL-TRNA HYDROLASE 2"/>
    <property type="match status" value="1"/>
</dbReference>
<gene>
    <name evidence="5" type="primary">SWPV2-043</name>
</gene>
<dbReference type="Proteomes" id="UP000319767">
    <property type="component" value="Segment"/>
</dbReference>
<dbReference type="SUPFAM" id="SSF102462">
    <property type="entry name" value="Peptidyl-tRNA hydrolase II"/>
    <property type="match status" value="1"/>
</dbReference>
<dbReference type="InterPro" id="IPR002833">
    <property type="entry name" value="PTH2"/>
</dbReference>
<dbReference type="Gene3D" id="3.40.1490.10">
    <property type="entry name" value="Bit1"/>
    <property type="match status" value="1"/>
</dbReference>
<comment type="similarity">
    <text evidence="3">Belongs to the PTH2 family.</text>
</comment>